<evidence type="ECO:0000313" key="8">
    <source>
        <dbReference type="EMBL" id="MBJ7639531.1"/>
    </source>
</evidence>
<evidence type="ECO:0000313" key="9">
    <source>
        <dbReference type="Proteomes" id="UP000728106"/>
    </source>
</evidence>
<comment type="caution">
    <text evidence="8">The sequence shown here is derived from an EMBL/GenBank/DDBJ whole genome shotgun (WGS) entry which is preliminary data.</text>
</comment>
<keyword evidence="5 6" id="KW-0472">Membrane</keyword>
<dbReference type="OrthoDB" id="9768187at2"/>
<proteinExistence type="predicted"/>
<dbReference type="GO" id="GO:0008360">
    <property type="term" value="P:regulation of cell shape"/>
    <property type="evidence" value="ECO:0007669"/>
    <property type="project" value="UniProtKB-KW"/>
</dbReference>
<evidence type="ECO:0000313" key="7">
    <source>
        <dbReference type="EMBL" id="MBJ7633182.1"/>
    </source>
</evidence>
<keyword evidence="9" id="KW-1185">Reference proteome</keyword>
<protein>
    <submittedName>
        <fullName evidence="8">FtsW/RodA/SpoVE family cell cycle protein</fullName>
    </submittedName>
</protein>
<name>A0A0R2F8M1_WEICO</name>
<dbReference type="GeneID" id="57979613"/>
<feature type="transmembrane region" description="Helical" evidence="6">
    <location>
        <begin position="45"/>
        <end position="65"/>
    </location>
</feature>
<dbReference type="PROSITE" id="PS00428">
    <property type="entry name" value="FTSW_RODA_SPOVE"/>
    <property type="match status" value="1"/>
</dbReference>
<keyword evidence="3" id="KW-0133">Cell shape</keyword>
<dbReference type="EMBL" id="JAAOCX010000012">
    <property type="protein sequence ID" value="MBJ7633182.1"/>
    <property type="molecule type" value="Genomic_DNA"/>
</dbReference>
<dbReference type="GO" id="GO:0015648">
    <property type="term" value="F:lipid-linked peptidoglycan transporter activity"/>
    <property type="evidence" value="ECO:0007669"/>
    <property type="project" value="TreeGrafter"/>
</dbReference>
<reference evidence="8 9" key="2">
    <citation type="journal article" date="2021" name="Int. J. Food Microbiol.">
        <title>Safety demonstration of a microbial species for use in the food chain: Weissella confusa.</title>
        <authorList>
            <person name="Bourdichon F."/>
            <person name="Patrone V."/>
            <person name="Fontana A."/>
            <person name="Milani G."/>
            <person name="Morelli L."/>
        </authorList>
    </citation>
    <scope>NUCLEOTIDE SEQUENCE [LARGE SCALE GENOMIC DNA]</scope>
    <source>
        <strain evidence="7">CCUG 30943</strain>
        <strain evidence="8 9">CCUG 43002</strain>
    </source>
</reference>
<feature type="transmembrane region" description="Helical" evidence="6">
    <location>
        <begin position="362"/>
        <end position="380"/>
    </location>
</feature>
<feature type="transmembrane region" description="Helical" evidence="6">
    <location>
        <begin position="152"/>
        <end position="170"/>
    </location>
</feature>
<evidence type="ECO:0000256" key="6">
    <source>
        <dbReference type="SAM" id="Phobius"/>
    </source>
</evidence>
<sequence>MIKRFFSSEGGVIDWSIIFVVMMLALIGLASLYVAGVHDTVGVNVWRMVIMQGAYYIVGIIAVMVIMRFDSEQLWRVAPYIFGLGVFLMVAVLIFYSRAYYANTGGKSWFAIGPLTFQPSEVMKPAFIIMLARVISQHNLENPEHTWNSDKFLLLKIIAWTAPIVVLVLAQHDFGTTLVFVAIVFGMTLVSGLSWSILGPIVGAAAVLGTTTILFVTQTWGRHILEKVGFEAYQFARVDAWMNPSGDTSNSGYQLWQAMKAIGSGGITGTGFNVSHVAVPVRESDMIFSVIGENFGFVGSVLLLVLYFLLIYQIFQVVNDTSNQFYAYIASGVVMMLLFHIFENIGMNIGLVPLTGIPLPFISQGGSALVGNMLGIGLIMSMRYHNKAFSLSERQGFS</sequence>
<evidence type="ECO:0000256" key="3">
    <source>
        <dbReference type="ARBA" id="ARBA00022960"/>
    </source>
</evidence>
<evidence type="ECO:0000256" key="4">
    <source>
        <dbReference type="ARBA" id="ARBA00022989"/>
    </source>
</evidence>
<dbReference type="GO" id="GO:0032153">
    <property type="term" value="C:cell division site"/>
    <property type="evidence" value="ECO:0007669"/>
    <property type="project" value="TreeGrafter"/>
</dbReference>
<dbReference type="Proteomes" id="UP000808038">
    <property type="component" value="Unassembled WGS sequence"/>
</dbReference>
<dbReference type="AlphaFoldDB" id="A0A0R2F8M1"/>
<dbReference type="RefSeq" id="WP_003607769.1">
    <property type="nucleotide sequence ID" value="NZ_ALXH01000143.1"/>
</dbReference>
<dbReference type="GO" id="GO:0051301">
    <property type="term" value="P:cell division"/>
    <property type="evidence" value="ECO:0007669"/>
    <property type="project" value="InterPro"/>
</dbReference>
<dbReference type="InterPro" id="IPR018365">
    <property type="entry name" value="Cell_cycle_FtsW-rel_CS"/>
</dbReference>
<comment type="subcellular location">
    <subcellularLocation>
        <location evidence="1">Membrane</location>
        <topology evidence="1">Multi-pass membrane protein</topology>
    </subcellularLocation>
</comment>
<dbReference type="PANTHER" id="PTHR30474:SF1">
    <property type="entry name" value="PEPTIDOGLYCAN GLYCOSYLTRANSFERASE MRDB"/>
    <property type="match status" value="1"/>
</dbReference>
<evidence type="ECO:0000256" key="2">
    <source>
        <dbReference type="ARBA" id="ARBA00022692"/>
    </source>
</evidence>
<dbReference type="GO" id="GO:0005886">
    <property type="term" value="C:plasma membrane"/>
    <property type="evidence" value="ECO:0007669"/>
    <property type="project" value="TreeGrafter"/>
</dbReference>
<keyword evidence="2 6" id="KW-0812">Transmembrane</keyword>
<feature type="transmembrane region" description="Helical" evidence="6">
    <location>
        <begin position="12"/>
        <end position="33"/>
    </location>
</feature>
<feature type="transmembrane region" description="Helical" evidence="6">
    <location>
        <begin position="177"/>
        <end position="198"/>
    </location>
</feature>
<evidence type="ECO:0000256" key="1">
    <source>
        <dbReference type="ARBA" id="ARBA00004141"/>
    </source>
</evidence>
<evidence type="ECO:0000256" key="5">
    <source>
        <dbReference type="ARBA" id="ARBA00023136"/>
    </source>
</evidence>
<keyword evidence="4 6" id="KW-1133">Transmembrane helix</keyword>
<dbReference type="Proteomes" id="UP000728106">
    <property type="component" value="Unassembled WGS sequence"/>
</dbReference>
<dbReference type="PANTHER" id="PTHR30474">
    <property type="entry name" value="CELL CYCLE PROTEIN"/>
    <property type="match status" value="1"/>
</dbReference>
<feature type="transmembrane region" description="Helical" evidence="6">
    <location>
        <begin position="325"/>
        <end position="342"/>
    </location>
</feature>
<gene>
    <name evidence="8" type="ORF">HAU20_09070</name>
    <name evidence="7" type="ORF">HAU43_08830</name>
</gene>
<dbReference type="EMBL" id="JAAOCP010000011">
    <property type="protein sequence ID" value="MBJ7639531.1"/>
    <property type="molecule type" value="Genomic_DNA"/>
</dbReference>
<reference evidence="8" key="1">
    <citation type="submission" date="2020-02" db="EMBL/GenBank/DDBJ databases">
        <authorList>
            <person name="Fontana A."/>
            <person name="Patrone V."/>
            <person name="Morelli L."/>
        </authorList>
    </citation>
    <scope>NUCLEOTIDE SEQUENCE</scope>
    <source>
        <strain evidence="7">CCUG 30943</strain>
        <strain evidence="8">CCUG 43002</strain>
    </source>
</reference>
<feature type="transmembrane region" description="Helical" evidence="6">
    <location>
        <begin position="295"/>
        <end position="318"/>
    </location>
</feature>
<feature type="transmembrane region" description="Helical" evidence="6">
    <location>
        <begin position="77"/>
        <end position="96"/>
    </location>
</feature>
<dbReference type="Pfam" id="PF01098">
    <property type="entry name" value="FTSW_RODA_SPOVE"/>
    <property type="match status" value="1"/>
</dbReference>
<organism evidence="8 9">
    <name type="scientific">Weissella confusa</name>
    <name type="common">Lactobacillus confusus</name>
    <dbReference type="NCBI Taxonomy" id="1583"/>
    <lineage>
        <taxon>Bacteria</taxon>
        <taxon>Bacillati</taxon>
        <taxon>Bacillota</taxon>
        <taxon>Bacilli</taxon>
        <taxon>Lactobacillales</taxon>
        <taxon>Lactobacillaceae</taxon>
        <taxon>Weissella</taxon>
    </lineage>
</organism>
<accession>A0A0R2F8M1</accession>
<dbReference type="InterPro" id="IPR001182">
    <property type="entry name" value="FtsW/RodA"/>
</dbReference>